<keyword evidence="2" id="KW-0677">Repeat</keyword>
<dbReference type="EMBL" id="CARXXK010000001">
    <property type="protein sequence ID" value="CAI6351772.1"/>
    <property type="molecule type" value="Genomic_DNA"/>
</dbReference>
<evidence type="ECO:0000256" key="2">
    <source>
        <dbReference type="ARBA" id="ARBA00022737"/>
    </source>
</evidence>
<gene>
    <name evidence="3" type="ORF">MEUPH1_LOCUS8088</name>
</gene>
<dbReference type="InterPro" id="IPR006652">
    <property type="entry name" value="Kelch_1"/>
</dbReference>
<accession>A0AAV0W7L7</accession>
<dbReference type="SUPFAM" id="SSF117281">
    <property type="entry name" value="Kelch motif"/>
    <property type="match status" value="1"/>
</dbReference>
<evidence type="ECO:0000313" key="3">
    <source>
        <dbReference type="EMBL" id="CAI6351772.1"/>
    </source>
</evidence>
<proteinExistence type="predicted"/>
<dbReference type="SMART" id="SM00612">
    <property type="entry name" value="Kelch"/>
    <property type="match status" value="3"/>
</dbReference>
<protein>
    <submittedName>
        <fullName evidence="3">Uncharacterized protein</fullName>
    </submittedName>
</protein>
<evidence type="ECO:0000313" key="4">
    <source>
        <dbReference type="Proteomes" id="UP001160148"/>
    </source>
</evidence>
<dbReference type="Pfam" id="PF01344">
    <property type="entry name" value="Kelch_1"/>
    <property type="match status" value="3"/>
</dbReference>
<dbReference type="Gene3D" id="2.120.10.80">
    <property type="entry name" value="Kelch-type beta propeller"/>
    <property type="match status" value="1"/>
</dbReference>
<keyword evidence="4" id="KW-1185">Reference proteome</keyword>
<dbReference type="PANTHER" id="PTHR46344:SF27">
    <property type="entry name" value="KELCH REPEAT SUPERFAMILY PROTEIN"/>
    <property type="match status" value="1"/>
</dbReference>
<dbReference type="AlphaFoldDB" id="A0AAV0W7L7"/>
<keyword evidence="1" id="KW-0880">Kelch repeat</keyword>
<comment type="caution">
    <text evidence="3">The sequence shown here is derived from an EMBL/GenBank/DDBJ whole genome shotgun (WGS) entry which is preliminary data.</text>
</comment>
<evidence type="ECO:0000256" key="1">
    <source>
        <dbReference type="ARBA" id="ARBA00022441"/>
    </source>
</evidence>
<name>A0AAV0W7L7_9HEMI</name>
<organism evidence="3 4">
    <name type="scientific">Macrosiphum euphorbiae</name>
    <name type="common">potato aphid</name>
    <dbReference type="NCBI Taxonomy" id="13131"/>
    <lineage>
        <taxon>Eukaryota</taxon>
        <taxon>Metazoa</taxon>
        <taxon>Ecdysozoa</taxon>
        <taxon>Arthropoda</taxon>
        <taxon>Hexapoda</taxon>
        <taxon>Insecta</taxon>
        <taxon>Pterygota</taxon>
        <taxon>Neoptera</taxon>
        <taxon>Paraneoptera</taxon>
        <taxon>Hemiptera</taxon>
        <taxon>Sternorrhyncha</taxon>
        <taxon>Aphidomorpha</taxon>
        <taxon>Aphidoidea</taxon>
        <taxon>Aphididae</taxon>
        <taxon>Macrosiphini</taxon>
        <taxon>Macrosiphum</taxon>
    </lineage>
</organism>
<sequence length="213" mass="23443">MLISRTYLGVAVLDDCTLYAVGGSDGDFNPLNSVEIFNVSIEKWQMVSSMTIKRVNLGIGVLNNHIYAVGGHDESYELKSAEYYDPTLDTWTRIAEMSVCRNGVGVGVLDSVIYAIGGENEAGTLKSAETYKPSDGVWTSIADMHECRSFPGVVAFNGLLKTIARIGLEVQIDFHGMPDTTDLVNETSDFPEEYRGLLESPNKIKSSFRLRNE</sequence>
<dbReference type="Proteomes" id="UP001160148">
    <property type="component" value="Unassembled WGS sequence"/>
</dbReference>
<dbReference type="PANTHER" id="PTHR46344">
    <property type="entry name" value="OS02G0202900 PROTEIN"/>
    <property type="match status" value="1"/>
</dbReference>
<reference evidence="3 4" key="1">
    <citation type="submission" date="2023-01" db="EMBL/GenBank/DDBJ databases">
        <authorList>
            <person name="Whitehead M."/>
        </authorList>
    </citation>
    <scope>NUCLEOTIDE SEQUENCE [LARGE SCALE GENOMIC DNA]</scope>
</reference>
<dbReference type="InterPro" id="IPR015915">
    <property type="entry name" value="Kelch-typ_b-propeller"/>
</dbReference>